<dbReference type="PANTHER" id="PTHR34107">
    <property type="entry name" value="SLL0198 PROTEIN-RELATED"/>
    <property type="match status" value="1"/>
</dbReference>
<dbReference type="CDD" id="cd06260">
    <property type="entry name" value="DUF820-like"/>
    <property type="match status" value="1"/>
</dbReference>
<reference evidence="2" key="1">
    <citation type="submission" date="2020-02" db="EMBL/GenBank/DDBJ databases">
        <authorList>
            <person name="Meier V. D."/>
        </authorList>
    </citation>
    <scope>NUCLEOTIDE SEQUENCE</scope>
    <source>
        <strain evidence="2">AVDCRST_MAG59</strain>
    </source>
</reference>
<sequence>MSVANRLTMDAYFDLALNDPDGFWELWDGESREKPSMSWEHGDSMYELGRVVGNQLDRARFRVRVGHGRLLWGDSQAFIPDVFVLPIEYGEGQRGQPGRLEVYPKPLPLVVEVWSRSTGEYDRSVKLQAYRERGDAEIWLLDPYQRTLTRWLRQADGTYAEETFAGGTVAPAALPGVVVDLDALFLR</sequence>
<dbReference type="InterPro" id="IPR012296">
    <property type="entry name" value="Nuclease_put_TT1808"/>
</dbReference>
<dbReference type="AlphaFoldDB" id="A0A6J4U0C4"/>
<protein>
    <recommendedName>
        <fullName evidence="1">Putative restriction endonuclease domain-containing protein</fullName>
    </recommendedName>
</protein>
<evidence type="ECO:0000259" key="1">
    <source>
        <dbReference type="Pfam" id="PF05685"/>
    </source>
</evidence>
<dbReference type="Gene3D" id="3.90.1570.10">
    <property type="entry name" value="tt1808, chain A"/>
    <property type="match status" value="1"/>
</dbReference>
<evidence type="ECO:0000313" key="2">
    <source>
        <dbReference type="EMBL" id="CAA9536892.1"/>
    </source>
</evidence>
<dbReference type="EMBL" id="CADCWF010000017">
    <property type="protein sequence ID" value="CAA9536892.1"/>
    <property type="molecule type" value="Genomic_DNA"/>
</dbReference>
<dbReference type="InterPro" id="IPR011335">
    <property type="entry name" value="Restrct_endonuc-II-like"/>
</dbReference>
<organism evidence="2">
    <name type="scientific">uncultured Thermomicrobiales bacterium</name>
    <dbReference type="NCBI Taxonomy" id="1645740"/>
    <lineage>
        <taxon>Bacteria</taxon>
        <taxon>Pseudomonadati</taxon>
        <taxon>Thermomicrobiota</taxon>
        <taxon>Thermomicrobia</taxon>
        <taxon>Thermomicrobiales</taxon>
        <taxon>environmental samples</taxon>
    </lineage>
</organism>
<dbReference type="PANTHER" id="PTHR34107:SF4">
    <property type="entry name" value="SLL1222 PROTEIN"/>
    <property type="match status" value="1"/>
</dbReference>
<proteinExistence type="predicted"/>
<dbReference type="InterPro" id="IPR008538">
    <property type="entry name" value="Uma2"/>
</dbReference>
<name>A0A6J4U0C4_9BACT</name>
<dbReference type="SUPFAM" id="SSF52980">
    <property type="entry name" value="Restriction endonuclease-like"/>
    <property type="match status" value="1"/>
</dbReference>
<accession>A0A6J4U0C4</accession>
<gene>
    <name evidence="2" type="ORF">AVDCRST_MAG59-399</name>
</gene>
<feature type="domain" description="Putative restriction endonuclease" evidence="1">
    <location>
        <begin position="10"/>
        <end position="180"/>
    </location>
</feature>
<dbReference type="Pfam" id="PF05685">
    <property type="entry name" value="Uma2"/>
    <property type="match status" value="1"/>
</dbReference>